<feature type="non-terminal residue" evidence="2">
    <location>
        <position position="44"/>
    </location>
</feature>
<organism evidence="2">
    <name type="scientific">uncultured Thermomicrobiales bacterium</name>
    <dbReference type="NCBI Taxonomy" id="1645740"/>
    <lineage>
        <taxon>Bacteria</taxon>
        <taxon>Pseudomonadati</taxon>
        <taxon>Thermomicrobiota</taxon>
        <taxon>Thermomicrobia</taxon>
        <taxon>Thermomicrobiales</taxon>
        <taxon>environmental samples</taxon>
    </lineage>
</organism>
<name>A0A6J4VPS3_9BACT</name>
<feature type="compositionally biased region" description="Basic and acidic residues" evidence="1">
    <location>
        <begin position="7"/>
        <end position="17"/>
    </location>
</feature>
<dbReference type="AlphaFoldDB" id="A0A6J4VPS3"/>
<proteinExistence type="predicted"/>
<accession>A0A6J4VPS3</accession>
<dbReference type="EMBL" id="CADCWL010000234">
    <property type="protein sequence ID" value="CAA9582263.1"/>
    <property type="molecule type" value="Genomic_DNA"/>
</dbReference>
<sequence length="44" mass="4417">GGRGARRLRDREADARAGRGGHHGRIDAGTGDGTFRTAGAAAGQ</sequence>
<feature type="non-terminal residue" evidence="2">
    <location>
        <position position="1"/>
    </location>
</feature>
<evidence type="ECO:0000256" key="1">
    <source>
        <dbReference type="SAM" id="MobiDB-lite"/>
    </source>
</evidence>
<reference evidence="2" key="1">
    <citation type="submission" date="2020-02" db="EMBL/GenBank/DDBJ databases">
        <authorList>
            <person name="Meier V. D."/>
        </authorList>
    </citation>
    <scope>NUCLEOTIDE SEQUENCE</scope>
    <source>
        <strain evidence="2">AVDCRST_MAG19</strain>
    </source>
</reference>
<gene>
    <name evidence="2" type="ORF">AVDCRST_MAG19-4176</name>
</gene>
<feature type="region of interest" description="Disordered" evidence="1">
    <location>
        <begin position="1"/>
        <end position="44"/>
    </location>
</feature>
<evidence type="ECO:0000313" key="2">
    <source>
        <dbReference type="EMBL" id="CAA9582263.1"/>
    </source>
</evidence>
<protein>
    <submittedName>
        <fullName evidence="2">Uncharacterized protein</fullName>
    </submittedName>
</protein>